<dbReference type="AlphaFoldDB" id="A0A173XF83"/>
<accession>A0A173XF83</accession>
<evidence type="ECO:0000313" key="2">
    <source>
        <dbReference type="Proteomes" id="UP000095431"/>
    </source>
</evidence>
<dbReference type="EMBL" id="CYZN01000002">
    <property type="protein sequence ID" value="CUN50492.1"/>
    <property type="molecule type" value="Genomic_DNA"/>
</dbReference>
<proteinExistence type="predicted"/>
<dbReference type="Proteomes" id="UP000095431">
    <property type="component" value="Unassembled WGS sequence"/>
</dbReference>
<dbReference type="RefSeq" id="WP_082433127.1">
    <property type="nucleotide sequence ID" value="NZ_BTHH01000001.1"/>
</dbReference>
<protein>
    <recommendedName>
        <fullName evidence="3">DUF1837 domain-containing protein</fullName>
    </recommendedName>
</protein>
<reference evidence="1 2" key="1">
    <citation type="submission" date="2015-09" db="EMBL/GenBank/DDBJ databases">
        <authorList>
            <consortium name="Pathogen Informatics"/>
        </authorList>
    </citation>
    <scope>NUCLEOTIDE SEQUENCE [LARGE SCALE GENOMIC DNA]</scope>
    <source>
        <strain evidence="1 2">2789STDY5834863</strain>
    </source>
</reference>
<gene>
    <name evidence="1" type="ORF">ERS852478_00305</name>
</gene>
<sequence length="229" mass="25872">MKITDHKMLTEFSPAKVQFFRIDPEDISATLSDILRTLMDLSWLSKFDQDFEQKAFASRAKKTIDDIKEKFDQCVDDSISKDAGEYVVSELARETMVSELDYLDIPLDELVGKKRSGNPGFDFHSQNKITDTVIFGEAKYVATTTAYSSALPQIVDFIRDEKDVEDLPELKPFCTTSALQRAADGRKGFSAAFSAKTTNTDRIIANIKKRPDFQSLLQYEELILVAVDL</sequence>
<organism evidence="1 2">
    <name type="scientific">Blautia wexlerae</name>
    <dbReference type="NCBI Taxonomy" id="418240"/>
    <lineage>
        <taxon>Bacteria</taxon>
        <taxon>Bacillati</taxon>
        <taxon>Bacillota</taxon>
        <taxon>Clostridia</taxon>
        <taxon>Lachnospirales</taxon>
        <taxon>Lachnospiraceae</taxon>
        <taxon>Blautia</taxon>
    </lineage>
</organism>
<name>A0A173XF83_9FIRM</name>
<evidence type="ECO:0000313" key="1">
    <source>
        <dbReference type="EMBL" id="CUN50492.1"/>
    </source>
</evidence>
<evidence type="ECO:0008006" key="3">
    <source>
        <dbReference type="Google" id="ProtNLM"/>
    </source>
</evidence>